<name>A0ABU3BAH7_9GAMM</name>
<dbReference type="Proteomes" id="UP001259982">
    <property type="component" value="Unassembled WGS sequence"/>
</dbReference>
<dbReference type="Pfam" id="PF12850">
    <property type="entry name" value="Metallophos_2"/>
    <property type="match status" value="1"/>
</dbReference>
<evidence type="ECO:0000313" key="4">
    <source>
        <dbReference type="EMBL" id="MDT0619467.1"/>
    </source>
</evidence>
<dbReference type="InterPro" id="IPR000979">
    <property type="entry name" value="Phosphodiesterase_MJ0936/Vps29"/>
</dbReference>
<dbReference type="Gene3D" id="3.60.21.10">
    <property type="match status" value="1"/>
</dbReference>
<dbReference type="EMBL" id="JAVRHY010000015">
    <property type="protein sequence ID" value="MDT0619467.1"/>
    <property type="molecule type" value="Genomic_DNA"/>
</dbReference>
<dbReference type="InterPro" id="IPR024654">
    <property type="entry name" value="Calcineurin-like_PHP_lpxH"/>
</dbReference>
<comment type="cofactor">
    <cofactor evidence="2">
        <name>a divalent metal cation</name>
        <dbReference type="ChEBI" id="CHEBI:60240"/>
    </cofactor>
</comment>
<dbReference type="RefSeq" id="WP_311659920.1">
    <property type="nucleotide sequence ID" value="NZ_JAVRHY010000015.1"/>
</dbReference>
<comment type="similarity">
    <text evidence="1 2">Belongs to the metallophosphoesterase superfamily. YfcE family.</text>
</comment>
<organism evidence="4 5">
    <name type="scientific">Spectribacter acetivorans</name>
    <dbReference type="NCBI Taxonomy" id="3075603"/>
    <lineage>
        <taxon>Bacteria</taxon>
        <taxon>Pseudomonadati</taxon>
        <taxon>Pseudomonadota</taxon>
        <taxon>Gammaproteobacteria</taxon>
        <taxon>Salinisphaerales</taxon>
        <taxon>Salinisphaeraceae</taxon>
        <taxon>Spectribacter</taxon>
    </lineage>
</organism>
<dbReference type="InterPro" id="IPR029052">
    <property type="entry name" value="Metallo-depent_PP-like"/>
</dbReference>
<dbReference type="EC" id="3.1.4.-" evidence="2"/>
<protein>
    <recommendedName>
        <fullName evidence="2">Phosphoesterase</fullName>
        <ecNumber evidence="2">3.1.4.-</ecNumber>
    </recommendedName>
</protein>
<proteinExistence type="inferred from homology"/>
<keyword evidence="5" id="KW-1185">Reference proteome</keyword>
<evidence type="ECO:0000313" key="5">
    <source>
        <dbReference type="Proteomes" id="UP001259982"/>
    </source>
</evidence>
<reference evidence="4 5" key="1">
    <citation type="submission" date="2023-09" db="EMBL/GenBank/DDBJ databases">
        <authorList>
            <person name="Rey-Velasco X."/>
        </authorList>
    </citation>
    <scope>NUCLEOTIDE SEQUENCE [LARGE SCALE GENOMIC DNA]</scope>
    <source>
        <strain evidence="4 5">P385</strain>
    </source>
</reference>
<evidence type="ECO:0000259" key="3">
    <source>
        <dbReference type="Pfam" id="PF12850"/>
    </source>
</evidence>
<comment type="caution">
    <text evidence="4">The sequence shown here is derived from an EMBL/GenBank/DDBJ whole genome shotgun (WGS) entry which is preliminary data.</text>
</comment>
<feature type="domain" description="Calcineurin-like phosphoesterase" evidence="3">
    <location>
        <begin position="19"/>
        <end position="161"/>
    </location>
</feature>
<keyword evidence="2" id="KW-0479">Metal-binding</keyword>
<accession>A0ABU3BAH7</accession>
<dbReference type="NCBIfam" id="TIGR00040">
    <property type="entry name" value="yfcE"/>
    <property type="match status" value="1"/>
</dbReference>
<gene>
    <name evidence="4" type="ORF">RM531_13395</name>
</gene>
<dbReference type="SUPFAM" id="SSF56300">
    <property type="entry name" value="Metallo-dependent phosphatases"/>
    <property type="match status" value="1"/>
</dbReference>
<sequence length="176" mass="18830">MTRRPGFASAAWLLNHAAMRVALISDTHGHLDDRIAAVLTDCDRIVHAGDVGAGVADILAALDLPVTVVTGNNDPADAGWPVSAELDLPGGRLVVIHGHQWPAARRHQRLRAAYPGARAVVCGHSHRQVVDQDESPWILNPGAAGRTRTYGGPGYIILDADAQGWRVDARQLSRQP</sequence>
<evidence type="ECO:0000256" key="1">
    <source>
        <dbReference type="ARBA" id="ARBA00008950"/>
    </source>
</evidence>
<evidence type="ECO:0000256" key="2">
    <source>
        <dbReference type="RuleBase" id="RU362039"/>
    </source>
</evidence>